<comment type="caution">
    <text evidence="1">The sequence shown here is derived from an EMBL/GenBank/DDBJ whole genome shotgun (WGS) entry which is preliminary data.</text>
</comment>
<dbReference type="PANTHER" id="PTHR27003:SF354">
    <property type="entry name" value="PROTEIN KINASE DOMAIN-CONTAINING PROTEIN"/>
    <property type="match status" value="1"/>
</dbReference>
<dbReference type="InterPro" id="IPR045272">
    <property type="entry name" value="ANXUR1/2-like"/>
</dbReference>
<dbReference type="GO" id="GO:0009506">
    <property type="term" value="C:plasmodesma"/>
    <property type="evidence" value="ECO:0007669"/>
    <property type="project" value="TreeGrafter"/>
</dbReference>
<proteinExistence type="predicted"/>
<dbReference type="GO" id="GO:0004714">
    <property type="term" value="F:transmembrane receptor protein tyrosine kinase activity"/>
    <property type="evidence" value="ECO:0007669"/>
    <property type="project" value="InterPro"/>
</dbReference>
<dbReference type="InterPro" id="IPR011009">
    <property type="entry name" value="Kinase-like_dom_sf"/>
</dbReference>
<keyword evidence="2" id="KW-1185">Reference proteome</keyword>
<dbReference type="GO" id="GO:0005886">
    <property type="term" value="C:plasma membrane"/>
    <property type="evidence" value="ECO:0007669"/>
    <property type="project" value="TreeGrafter"/>
</dbReference>
<protein>
    <recommendedName>
        <fullName evidence="3">Protein kinase domain-containing protein</fullName>
    </recommendedName>
</protein>
<evidence type="ECO:0000313" key="2">
    <source>
        <dbReference type="Proteomes" id="UP001157418"/>
    </source>
</evidence>
<sequence length="865" mass="99798">MASDDDATIREGEDCVVDEGTGKGFDLVILIVFTKSIHKGHRPPQHRKCLQVSILIKKRYCKEQTNHVVPGKVLKLEPKFEEALAHQQVADNLKDRREGEEDFKVADNLKDRREGEEDFKVKTMEHMKIPLKDIKLVHFQRSKDDPEFLLKMAKRCFEKKIINEIIDSKFKKEFEKSGSSILDDETCPDSIKIYASIAYKCCNEKREDRPIIAEVVKELEKALKSHVNRVEAFRITLGDIRSATNDFRDKIEQGPAGEVYCGELHHAETEHMIHGTLGYLDPLYATTSSLTQESDVYSFGVILFEILSGRLANERIEIDQQQPLLEVPNVELQLNSASGTGNDNEPVAFLANWASKCFKNKKIEDIIFHAIKKEIDPMSLVIFSTIAYQCLMEQRTDRPTMTKVVEELEKALDCQDEWEWEQKLPTDYKEIIQMSKRPVASTIRKKDIHSLMSSGMLLHNEKWFSISMDGARNEMASAKTFSYGDVSSVKWKSLQKSRFPKVARIPDISNLNIEIKIKTQFLTPEMMYGAYLVFKFCDKRKVSSRPLYVNLKYMMAGETLSAYFAEWEVGTEWLKVKLFQFSSNNGSIDVEILLESLSQYYCGRGAIYIEGIEFQAIRSVDFEHNNELKDGTNSEGVLNTQLDMDWVEKMLYHYEKIIRRYGKNVHVANGIDNKEVIYRLLSEGIHIDKGEKFFSLSKAMKNCHMLTASSVIYNSLNLKFSKPPTGLRCRFAKVAKILSHQDFRIKCDIETQMLSSDTTYACFLVFKLSKKCRGLKCPVKTRDLVPHRKERTKIISFRYPSTVNLDKIKWIPKQREDGWMEVIVWETIFDNTHNDEYIPMDLKLTCFEGNMSGLIVYGIEFRPIA</sequence>
<evidence type="ECO:0008006" key="3">
    <source>
        <dbReference type="Google" id="ProtNLM"/>
    </source>
</evidence>
<dbReference type="Pfam" id="PF14299">
    <property type="entry name" value="PP2"/>
    <property type="match status" value="2"/>
</dbReference>
<name>A0AAU9MV69_9ASTR</name>
<dbReference type="PANTHER" id="PTHR27003">
    <property type="entry name" value="OS07G0166700 PROTEIN"/>
    <property type="match status" value="1"/>
</dbReference>
<dbReference type="AlphaFoldDB" id="A0AAU9MV69"/>
<dbReference type="InterPro" id="IPR025886">
    <property type="entry name" value="PP2-like"/>
</dbReference>
<gene>
    <name evidence="1" type="ORF">LVIROSA_LOCUS15012</name>
</gene>
<evidence type="ECO:0000313" key="1">
    <source>
        <dbReference type="EMBL" id="CAH1428059.1"/>
    </source>
</evidence>
<dbReference type="SUPFAM" id="SSF56112">
    <property type="entry name" value="Protein kinase-like (PK-like)"/>
    <property type="match status" value="1"/>
</dbReference>
<accession>A0AAU9MV69</accession>
<organism evidence="1 2">
    <name type="scientific">Lactuca virosa</name>
    <dbReference type="NCBI Taxonomy" id="75947"/>
    <lineage>
        <taxon>Eukaryota</taxon>
        <taxon>Viridiplantae</taxon>
        <taxon>Streptophyta</taxon>
        <taxon>Embryophyta</taxon>
        <taxon>Tracheophyta</taxon>
        <taxon>Spermatophyta</taxon>
        <taxon>Magnoliopsida</taxon>
        <taxon>eudicotyledons</taxon>
        <taxon>Gunneridae</taxon>
        <taxon>Pentapetalae</taxon>
        <taxon>asterids</taxon>
        <taxon>campanulids</taxon>
        <taxon>Asterales</taxon>
        <taxon>Asteraceae</taxon>
        <taxon>Cichorioideae</taxon>
        <taxon>Cichorieae</taxon>
        <taxon>Lactucinae</taxon>
        <taxon>Lactuca</taxon>
    </lineage>
</organism>
<dbReference type="EMBL" id="CAKMRJ010002223">
    <property type="protein sequence ID" value="CAH1428059.1"/>
    <property type="molecule type" value="Genomic_DNA"/>
</dbReference>
<dbReference type="Gene3D" id="1.10.510.10">
    <property type="entry name" value="Transferase(Phosphotransferase) domain 1"/>
    <property type="match status" value="2"/>
</dbReference>
<dbReference type="Proteomes" id="UP001157418">
    <property type="component" value="Unassembled WGS sequence"/>
</dbReference>
<reference evidence="1 2" key="1">
    <citation type="submission" date="2022-01" db="EMBL/GenBank/DDBJ databases">
        <authorList>
            <person name="Xiong W."/>
            <person name="Schranz E."/>
        </authorList>
    </citation>
    <scope>NUCLEOTIDE SEQUENCE [LARGE SCALE GENOMIC DNA]</scope>
</reference>